<dbReference type="Proteomes" id="UP001156627">
    <property type="component" value="Unassembled WGS sequence"/>
</dbReference>
<evidence type="ECO:0000256" key="3">
    <source>
        <dbReference type="SAM" id="Phobius"/>
    </source>
</evidence>
<evidence type="ECO:0000256" key="1">
    <source>
        <dbReference type="ARBA" id="ARBA00005233"/>
    </source>
</evidence>
<reference evidence="5" key="1">
    <citation type="journal article" date="2019" name="Int. J. Syst. Evol. Microbiol.">
        <title>The Global Catalogue of Microorganisms (GCM) 10K type strain sequencing project: providing services to taxonomists for standard genome sequencing and annotation.</title>
        <authorList>
            <consortium name="The Broad Institute Genomics Platform"/>
            <consortium name="The Broad Institute Genome Sequencing Center for Infectious Disease"/>
            <person name="Wu L."/>
            <person name="Ma J."/>
        </authorList>
    </citation>
    <scope>NUCLEOTIDE SEQUENCE [LARGE SCALE GENOMIC DNA]</scope>
    <source>
        <strain evidence="5">NBRC 111981</strain>
    </source>
</reference>
<dbReference type="PROSITE" id="PS00409">
    <property type="entry name" value="PROKAR_NTER_METHYL"/>
    <property type="match status" value="1"/>
</dbReference>
<dbReference type="Gene3D" id="3.30.700.10">
    <property type="entry name" value="Glycoprotein, Type 4 Pilin"/>
    <property type="match status" value="1"/>
</dbReference>
<dbReference type="PANTHER" id="PTHR30093">
    <property type="entry name" value="GENERAL SECRETION PATHWAY PROTEIN G"/>
    <property type="match status" value="1"/>
</dbReference>
<sequence length="175" mass="18763">MRPGIMNRPNGHVEARKLVVRPRLGQKRIRRDRQAGFSLVELMISVAIVAILAAIAVPAYTQYTIKTNRRAAEACLSEHANYMERIYTTTLNYGQMPASSSTSGATVATTLPTLDCAAPSQTGKNYSYAFGPANPSTSAYSVQATPTSSLQLKDSCGTLSINQAGTRSPSTTGCW</sequence>
<dbReference type="Pfam" id="PF07963">
    <property type="entry name" value="N_methyl"/>
    <property type="match status" value="1"/>
</dbReference>
<keyword evidence="3" id="KW-0472">Membrane</keyword>
<evidence type="ECO:0000256" key="2">
    <source>
        <dbReference type="ARBA" id="ARBA00022481"/>
    </source>
</evidence>
<dbReference type="NCBIfam" id="TIGR02532">
    <property type="entry name" value="IV_pilin_GFxxxE"/>
    <property type="match status" value="1"/>
</dbReference>
<feature type="transmembrane region" description="Helical" evidence="3">
    <location>
        <begin position="37"/>
        <end position="60"/>
    </location>
</feature>
<dbReference type="EMBL" id="BSOA01000013">
    <property type="protein sequence ID" value="GLQ87967.1"/>
    <property type="molecule type" value="Genomic_DNA"/>
</dbReference>
<evidence type="ECO:0000313" key="5">
    <source>
        <dbReference type="Proteomes" id="UP001156627"/>
    </source>
</evidence>
<keyword evidence="3" id="KW-0812">Transmembrane</keyword>
<gene>
    <name evidence="4" type="primary">pilE_1</name>
    <name evidence="4" type="ORF">GCM10007898_15350</name>
</gene>
<dbReference type="PANTHER" id="PTHR30093:SF34">
    <property type="entry name" value="PREPILIN PEPTIDASE-DEPENDENT PROTEIN D"/>
    <property type="match status" value="1"/>
</dbReference>
<proteinExistence type="inferred from homology"/>
<organism evidence="4 5">
    <name type="scientific">Dyella flagellata</name>
    <dbReference type="NCBI Taxonomy" id="1867833"/>
    <lineage>
        <taxon>Bacteria</taxon>
        <taxon>Pseudomonadati</taxon>
        <taxon>Pseudomonadota</taxon>
        <taxon>Gammaproteobacteria</taxon>
        <taxon>Lysobacterales</taxon>
        <taxon>Rhodanobacteraceae</taxon>
        <taxon>Dyella</taxon>
    </lineage>
</organism>
<evidence type="ECO:0000313" key="4">
    <source>
        <dbReference type="EMBL" id="GLQ87967.1"/>
    </source>
</evidence>
<dbReference type="InterPro" id="IPR045584">
    <property type="entry name" value="Pilin-like"/>
</dbReference>
<comment type="similarity">
    <text evidence="1">Belongs to the N-Me-Phe pilin family.</text>
</comment>
<protein>
    <submittedName>
        <fullName evidence="4">Type IV pilin</fullName>
    </submittedName>
</protein>
<comment type="caution">
    <text evidence="4">The sequence shown here is derived from an EMBL/GenBank/DDBJ whole genome shotgun (WGS) entry which is preliminary data.</text>
</comment>
<name>A0ABQ5X8J7_9GAMM</name>
<keyword evidence="5" id="KW-1185">Reference proteome</keyword>
<dbReference type="InterPro" id="IPR012902">
    <property type="entry name" value="N_methyl_site"/>
</dbReference>
<dbReference type="InterPro" id="IPR031982">
    <property type="entry name" value="PilE-like"/>
</dbReference>
<keyword evidence="2" id="KW-0488">Methylation</keyword>
<accession>A0ABQ5X8J7</accession>
<dbReference type="Pfam" id="PF16732">
    <property type="entry name" value="ComP_DUS"/>
    <property type="match status" value="1"/>
</dbReference>
<dbReference type="SUPFAM" id="SSF54523">
    <property type="entry name" value="Pili subunits"/>
    <property type="match status" value="1"/>
</dbReference>
<keyword evidence="3" id="KW-1133">Transmembrane helix</keyword>